<evidence type="ECO:0000313" key="2">
    <source>
        <dbReference type="Proteomes" id="UP000273022"/>
    </source>
</evidence>
<protein>
    <submittedName>
        <fullName evidence="1">Type III secretion apparatus</fullName>
    </submittedName>
</protein>
<organism evidence="1 2">
    <name type="scientific">Parashewanella spongiae</name>
    <dbReference type="NCBI Taxonomy" id="342950"/>
    <lineage>
        <taxon>Bacteria</taxon>
        <taxon>Pseudomonadati</taxon>
        <taxon>Pseudomonadota</taxon>
        <taxon>Gammaproteobacteria</taxon>
        <taxon>Alteromonadales</taxon>
        <taxon>Shewanellaceae</taxon>
        <taxon>Parashewanella</taxon>
    </lineage>
</organism>
<reference evidence="1 2" key="1">
    <citation type="submission" date="2018-09" db="EMBL/GenBank/DDBJ databases">
        <title>Phylogeny of the Shewanellaceae, and recommendation for two new genera, Pseudoshewanella and Parashewanella.</title>
        <authorList>
            <person name="Wang G."/>
        </authorList>
    </citation>
    <scope>NUCLEOTIDE SEQUENCE [LARGE SCALE GENOMIC DNA]</scope>
    <source>
        <strain evidence="1 2">KCTC 22492</strain>
    </source>
</reference>
<keyword evidence="2" id="KW-1185">Reference proteome</keyword>
<dbReference type="OrthoDB" id="6469765at2"/>
<dbReference type="EMBL" id="QYYH01000012">
    <property type="protein sequence ID" value="RJY18928.1"/>
    <property type="molecule type" value="Genomic_DNA"/>
</dbReference>
<gene>
    <name evidence="1" type="ORF">D5R81_03045</name>
</gene>
<evidence type="ECO:0000313" key="1">
    <source>
        <dbReference type="EMBL" id="RJY18928.1"/>
    </source>
</evidence>
<comment type="caution">
    <text evidence="1">The sequence shown here is derived from an EMBL/GenBank/DDBJ whole genome shotgun (WGS) entry which is preliminary data.</text>
</comment>
<dbReference type="Proteomes" id="UP000273022">
    <property type="component" value="Unassembled WGS sequence"/>
</dbReference>
<name>A0A3A6TS18_9GAMM</name>
<proteinExistence type="predicted"/>
<accession>A0A3A6TS18</accession>
<dbReference type="AlphaFoldDB" id="A0A3A6TS18"/>
<dbReference type="RefSeq" id="WP_121852180.1">
    <property type="nucleotide sequence ID" value="NZ_CP037952.1"/>
</dbReference>
<sequence>MDLQSSRNLEELFHLLNRWPVSLEDQMEYHWVPYGLMLEIKDQRLLMTSWLLDTQVQDLNIWLTRWHPQAFLGVPQRLFLIKQKMMISCLCPSNSEGRNWYQMLLLQQQFLSKVDHGGLV</sequence>